<feature type="binding site" evidence="6">
    <location>
        <begin position="24"/>
        <end position="31"/>
    </location>
    <ligand>
        <name>GTP</name>
        <dbReference type="ChEBI" id="CHEBI:37565"/>
    </ligand>
</feature>
<keyword evidence="9" id="KW-1185">Reference proteome</keyword>
<dbReference type="SMART" id="SM00177">
    <property type="entry name" value="ARF"/>
    <property type="match status" value="1"/>
</dbReference>
<dbReference type="Proteomes" id="UP000247498">
    <property type="component" value="Unassembled WGS sequence"/>
</dbReference>
<dbReference type="FunCoup" id="A0A2V0P1V2">
    <property type="interactions" value="1612"/>
</dbReference>
<evidence type="ECO:0000256" key="5">
    <source>
        <dbReference type="ARBA" id="ARBA00023134"/>
    </source>
</evidence>
<evidence type="ECO:0000313" key="9">
    <source>
        <dbReference type="Proteomes" id="UP000247498"/>
    </source>
</evidence>
<keyword evidence="7" id="KW-0479">Metal-binding</keyword>
<accession>A0A2V0P1V2</accession>
<comment type="caution">
    <text evidence="8">The sequence shown here is derived from an EMBL/GenBank/DDBJ whole genome shotgun (WGS) entry which is preliminary data.</text>
</comment>
<gene>
    <name evidence="8" type="ORF">Rsub_04925</name>
</gene>
<evidence type="ECO:0000256" key="4">
    <source>
        <dbReference type="ARBA" id="ARBA00022892"/>
    </source>
</evidence>
<feature type="binding site" evidence="7">
    <location>
        <position position="55"/>
    </location>
    <ligand>
        <name>Mg(2+)</name>
        <dbReference type="ChEBI" id="CHEBI:18420"/>
    </ligand>
</feature>
<keyword evidence="3 6" id="KW-0547">Nucleotide-binding</keyword>
<feature type="binding site" evidence="7">
    <location>
        <position position="31"/>
    </location>
    <ligand>
        <name>Mg(2+)</name>
        <dbReference type="ChEBI" id="CHEBI:18420"/>
    </ligand>
</feature>
<feature type="binding site" evidence="6">
    <location>
        <begin position="133"/>
        <end position="136"/>
    </location>
    <ligand>
        <name>GTP</name>
        <dbReference type="ChEBI" id="CHEBI:37565"/>
    </ligand>
</feature>
<proteinExistence type="inferred from homology"/>
<feature type="binding site" evidence="6">
    <location>
        <position position="77"/>
    </location>
    <ligand>
        <name>GTP</name>
        <dbReference type="ChEBI" id="CHEBI:37565"/>
    </ligand>
</feature>
<keyword evidence="4" id="KW-0931">ER-Golgi transport</keyword>
<dbReference type="SMART" id="SM00178">
    <property type="entry name" value="SAR"/>
    <property type="match status" value="1"/>
</dbReference>
<dbReference type="GO" id="GO:0005794">
    <property type="term" value="C:Golgi apparatus"/>
    <property type="evidence" value="ECO:0007669"/>
    <property type="project" value="TreeGrafter"/>
</dbReference>
<evidence type="ECO:0000256" key="6">
    <source>
        <dbReference type="PIRSR" id="PIRSR606689-1"/>
    </source>
</evidence>
<dbReference type="PRINTS" id="PR00328">
    <property type="entry name" value="SAR1GTPBP"/>
</dbReference>
<protein>
    <submittedName>
        <fullName evidence="8">Uncharacterized protein</fullName>
    </submittedName>
</protein>
<dbReference type="GO" id="GO:0046872">
    <property type="term" value="F:metal ion binding"/>
    <property type="evidence" value="ECO:0007669"/>
    <property type="project" value="UniProtKB-KW"/>
</dbReference>
<dbReference type="EMBL" id="BDRX01000027">
    <property type="protein sequence ID" value="GBF91820.1"/>
    <property type="molecule type" value="Genomic_DNA"/>
</dbReference>
<dbReference type="InterPro" id="IPR027417">
    <property type="entry name" value="P-loop_NTPase"/>
</dbReference>
<dbReference type="InterPro" id="IPR024156">
    <property type="entry name" value="Small_GTPase_ARF"/>
</dbReference>
<dbReference type="GO" id="GO:0005525">
    <property type="term" value="F:GTP binding"/>
    <property type="evidence" value="ECO:0007669"/>
    <property type="project" value="UniProtKB-KW"/>
</dbReference>
<evidence type="ECO:0000256" key="2">
    <source>
        <dbReference type="ARBA" id="ARBA00022707"/>
    </source>
</evidence>
<sequence length="202" mass="21303">MFSLLYGFVEFVLRREEFRILFVGLDKSGKTNAVERLKTLLTDSLGLEPPRIVPTVGLNVGRMEAFGSNLVLWDLGGAAGLRSIWDKYYSDSHAVVFVVDASNRGRLEEAKAAFDRVMGARDLGGAPVLVLANKQDAEGAAGLTEVAEALGLAGGGGPAGGAPCIVQPASAHTGLGLAEGLKWLVDAVKKSPRRRLVTRAAS</sequence>
<dbReference type="PANTHER" id="PTHR45909">
    <property type="entry name" value="ADP-RIBOSYLATION FACTOR-RELATED PROTEIN 1"/>
    <property type="match status" value="1"/>
</dbReference>
<dbReference type="GO" id="GO:0003924">
    <property type="term" value="F:GTPase activity"/>
    <property type="evidence" value="ECO:0007669"/>
    <property type="project" value="InterPro"/>
</dbReference>
<keyword evidence="5 6" id="KW-0342">GTP-binding</keyword>
<reference evidence="8 9" key="1">
    <citation type="journal article" date="2018" name="Sci. Rep.">
        <title>Raphidocelis subcapitata (=Pseudokirchneriella subcapitata) provides an insight into genome evolution and environmental adaptations in the Sphaeropleales.</title>
        <authorList>
            <person name="Suzuki S."/>
            <person name="Yamaguchi H."/>
            <person name="Nakajima N."/>
            <person name="Kawachi M."/>
        </authorList>
    </citation>
    <scope>NUCLEOTIDE SEQUENCE [LARGE SCALE GENOMIC DNA]</scope>
    <source>
        <strain evidence="8 9">NIES-35</strain>
    </source>
</reference>
<evidence type="ECO:0000313" key="8">
    <source>
        <dbReference type="EMBL" id="GBF91820.1"/>
    </source>
</evidence>
<dbReference type="STRING" id="307507.A0A2V0P1V2"/>
<dbReference type="InterPro" id="IPR006689">
    <property type="entry name" value="Small_GTPase_ARF/SAR"/>
</dbReference>
<dbReference type="Gene3D" id="3.40.50.300">
    <property type="entry name" value="P-loop containing nucleotide triphosphate hydrolases"/>
    <property type="match status" value="1"/>
</dbReference>
<name>A0A2V0P1V2_9CHLO</name>
<evidence type="ECO:0000256" key="3">
    <source>
        <dbReference type="ARBA" id="ARBA00022741"/>
    </source>
</evidence>
<dbReference type="PROSITE" id="PS51417">
    <property type="entry name" value="ARF"/>
    <property type="match status" value="1"/>
</dbReference>
<keyword evidence="2" id="KW-0519">Myristate</keyword>
<keyword evidence="2" id="KW-0449">Lipoprotein</keyword>
<keyword evidence="4" id="KW-0813">Transport</keyword>
<dbReference type="PANTHER" id="PTHR45909:SF1">
    <property type="entry name" value="ADP-RIBOSYLATION FACTOR-RELATED PROTEIN 1"/>
    <property type="match status" value="1"/>
</dbReference>
<keyword evidence="7" id="KW-0460">Magnesium</keyword>
<dbReference type="AlphaFoldDB" id="A0A2V0P1V2"/>
<dbReference type="SUPFAM" id="SSF52540">
    <property type="entry name" value="P-loop containing nucleoside triphosphate hydrolases"/>
    <property type="match status" value="1"/>
</dbReference>
<dbReference type="GO" id="GO:0043001">
    <property type="term" value="P:Golgi to plasma membrane protein transport"/>
    <property type="evidence" value="ECO:0007669"/>
    <property type="project" value="TreeGrafter"/>
</dbReference>
<dbReference type="GO" id="GO:0006886">
    <property type="term" value="P:intracellular protein transport"/>
    <property type="evidence" value="ECO:0007669"/>
    <property type="project" value="TreeGrafter"/>
</dbReference>
<comment type="similarity">
    <text evidence="1">Belongs to the small GTPase superfamily. Arf family.</text>
</comment>
<dbReference type="OrthoDB" id="414781at2759"/>
<evidence type="ECO:0000256" key="7">
    <source>
        <dbReference type="PIRSR" id="PIRSR606689-2"/>
    </source>
</evidence>
<dbReference type="InParanoid" id="A0A2V0P1V2"/>
<dbReference type="Pfam" id="PF00025">
    <property type="entry name" value="Arf"/>
    <property type="match status" value="1"/>
</dbReference>
<dbReference type="GO" id="GO:0034067">
    <property type="term" value="P:protein localization to Golgi apparatus"/>
    <property type="evidence" value="ECO:0007669"/>
    <property type="project" value="TreeGrafter"/>
</dbReference>
<evidence type="ECO:0000256" key="1">
    <source>
        <dbReference type="ARBA" id="ARBA00010290"/>
    </source>
</evidence>
<organism evidence="8 9">
    <name type="scientific">Raphidocelis subcapitata</name>
    <dbReference type="NCBI Taxonomy" id="307507"/>
    <lineage>
        <taxon>Eukaryota</taxon>
        <taxon>Viridiplantae</taxon>
        <taxon>Chlorophyta</taxon>
        <taxon>core chlorophytes</taxon>
        <taxon>Chlorophyceae</taxon>
        <taxon>CS clade</taxon>
        <taxon>Sphaeropleales</taxon>
        <taxon>Selenastraceae</taxon>
        <taxon>Raphidocelis</taxon>
    </lineage>
</organism>